<evidence type="ECO:0000256" key="3">
    <source>
        <dbReference type="ARBA" id="ARBA00023125"/>
    </source>
</evidence>
<dbReference type="InterPro" id="IPR017970">
    <property type="entry name" value="Homeobox_CS"/>
</dbReference>
<dbReference type="GO" id="GO:0030182">
    <property type="term" value="P:neuron differentiation"/>
    <property type="evidence" value="ECO:0007669"/>
    <property type="project" value="TreeGrafter"/>
</dbReference>
<dbReference type="InterPro" id="IPR001356">
    <property type="entry name" value="HD"/>
</dbReference>
<evidence type="ECO:0000313" key="10">
    <source>
        <dbReference type="WBParaSite" id="ECPE_0000388901-mRNA-1"/>
    </source>
</evidence>
<dbReference type="AlphaFoldDB" id="A0A183AA99"/>
<dbReference type="EMBL" id="UZAN01040777">
    <property type="protein sequence ID" value="VDP70915.1"/>
    <property type="molecule type" value="Genomic_DNA"/>
</dbReference>
<keyword evidence="5 6" id="KW-0539">Nucleus</keyword>
<dbReference type="PROSITE" id="PS50071">
    <property type="entry name" value="HOMEOBOX_2"/>
    <property type="match status" value="1"/>
</dbReference>
<feature type="DNA-binding region" description="Homeobox" evidence="6">
    <location>
        <begin position="78"/>
        <end position="123"/>
    </location>
</feature>
<dbReference type="OrthoDB" id="5399138at2759"/>
<dbReference type="GO" id="GO:0005634">
    <property type="term" value="C:nucleus"/>
    <property type="evidence" value="ECO:0007669"/>
    <property type="project" value="UniProtKB-SubCell"/>
</dbReference>
<dbReference type="Gene3D" id="1.10.10.60">
    <property type="entry name" value="Homeodomain-like"/>
    <property type="match status" value="1"/>
</dbReference>
<keyword evidence="4 6" id="KW-0371">Homeobox</keyword>
<reference evidence="10" key="1">
    <citation type="submission" date="2016-06" db="UniProtKB">
        <authorList>
            <consortium name="WormBaseParasite"/>
        </authorList>
    </citation>
    <scope>IDENTIFICATION</scope>
</reference>
<dbReference type="GO" id="GO:0048468">
    <property type="term" value="P:cell development"/>
    <property type="evidence" value="ECO:0007669"/>
    <property type="project" value="TreeGrafter"/>
</dbReference>
<dbReference type="SMART" id="SM00389">
    <property type="entry name" value="HOX"/>
    <property type="match status" value="1"/>
</dbReference>
<accession>A0A183AA99</accession>
<reference evidence="8 9" key="2">
    <citation type="submission" date="2018-11" db="EMBL/GenBank/DDBJ databases">
        <authorList>
            <consortium name="Pathogen Informatics"/>
        </authorList>
    </citation>
    <scope>NUCLEOTIDE SEQUENCE [LARGE SCALE GENOMIC DNA]</scope>
    <source>
        <strain evidence="8 9">Egypt</strain>
    </source>
</reference>
<evidence type="ECO:0000256" key="5">
    <source>
        <dbReference type="ARBA" id="ARBA00023242"/>
    </source>
</evidence>
<gene>
    <name evidence="8" type="ORF">ECPE_LOCUS3884</name>
</gene>
<proteinExistence type="inferred from homology"/>
<evidence type="ECO:0000313" key="8">
    <source>
        <dbReference type="EMBL" id="VDP70915.1"/>
    </source>
</evidence>
<dbReference type="PANTHER" id="PTHR11211:SF40">
    <property type="entry name" value="MIRROR, ISOFORM C"/>
    <property type="match status" value="1"/>
</dbReference>
<feature type="domain" description="Homeobox" evidence="7">
    <location>
        <begin position="76"/>
        <end position="122"/>
    </location>
</feature>
<dbReference type="PROSITE" id="PS00027">
    <property type="entry name" value="HOMEOBOX_1"/>
    <property type="match status" value="1"/>
</dbReference>
<dbReference type="SUPFAM" id="SSF46689">
    <property type="entry name" value="Homeodomain-like"/>
    <property type="match status" value="1"/>
</dbReference>
<evidence type="ECO:0000256" key="4">
    <source>
        <dbReference type="ARBA" id="ARBA00023155"/>
    </source>
</evidence>
<sequence length="413" mass="47609">MIASRCQFCLRIADTVLSSSHLSRFGSSHSDMVATEPERPLRSHSSHKKWIEMTTSPSVTVNAVHKVTSRRTTCMLRAWLREHKANPYPTKGEKIMLAVITEMSLTQISTWFANARRRLKKENQLCWNKRGRPPNDAGERKAHQFRQLGLPIRNDEIRKKSGSTTARPGLDTIQHNSRIQTDSFIPNFNRARLFSDETETQIDRSNNSPSLESLPEWYLNRLNWKHQRQADKLCDSTGNPRSEFSCLKSHKLEESSRFSTYMTESLGQCAPEKVQLLPSQTHSQCSPFSPDHLSNPLILPHPKIFWDEGRSNCYGILQRYLASASTNWNCSRTTFQRLYALFFQYYQEDLVRNNSSEPDRTIDSIHVSDFQNNSNNYGEYLSINPKDDHSNGANYPSYSVPFLNQTNKELNIQ</sequence>
<dbReference type="PANTHER" id="PTHR11211">
    <property type="entry name" value="IROQUOIS-CLASS HOMEODOMAIN PROTEIN IRX"/>
    <property type="match status" value="1"/>
</dbReference>
<dbReference type="CDD" id="cd00086">
    <property type="entry name" value="homeodomain"/>
    <property type="match status" value="1"/>
</dbReference>
<dbReference type="InterPro" id="IPR009057">
    <property type="entry name" value="Homeodomain-like_sf"/>
</dbReference>
<keyword evidence="3 6" id="KW-0238">DNA-binding</keyword>
<evidence type="ECO:0000259" key="7">
    <source>
        <dbReference type="PROSITE" id="PS50071"/>
    </source>
</evidence>
<evidence type="ECO:0000256" key="2">
    <source>
        <dbReference type="ARBA" id="ARBA00008446"/>
    </source>
</evidence>
<dbReference type="WBParaSite" id="ECPE_0000388901-mRNA-1">
    <property type="protein sequence ID" value="ECPE_0000388901-mRNA-1"/>
    <property type="gene ID" value="ECPE_0000388901"/>
</dbReference>
<comment type="subcellular location">
    <subcellularLocation>
        <location evidence="1 6">Nucleus</location>
    </subcellularLocation>
</comment>
<dbReference type="Pfam" id="PF05920">
    <property type="entry name" value="Homeobox_KN"/>
    <property type="match status" value="1"/>
</dbReference>
<dbReference type="GO" id="GO:0000978">
    <property type="term" value="F:RNA polymerase II cis-regulatory region sequence-specific DNA binding"/>
    <property type="evidence" value="ECO:0007669"/>
    <property type="project" value="TreeGrafter"/>
</dbReference>
<evidence type="ECO:0000313" key="9">
    <source>
        <dbReference type="Proteomes" id="UP000272942"/>
    </source>
</evidence>
<dbReference type="InterPro" id="IPR008422">
    <property type="entry name" value="KN_HD"/>
</dbReference>
<evidence type="ECO:0000256" key="6">
    <source>
        <dbReference type="PROSITE-ProRule" id="PRU00108"/>
    </source>
</evidence>
<comment type="similarity">
    <text evidence="2">Belongs to the TALE/IRO homeobox family.</text>
</comment>
<name>A0A183AA99_9TREM</name>
<organism evidence="10">
    <name type="scientific">Echinostoma caproni</name>
    <dbReference type="NCBI Taxonomy" id="27848"/>
    <lineage>
        <taxon>Eukaryota</taxon>
        <taxon>Metazoa</taxon>
        <taxon>Spiralia</taxon>
        <taxon>Lophotrochozoa</taxon>
        <taxon>Platyhelminthes</taxon>
        <taxon>Trematoda</taxon>
        <taxon>Digenea</taxon>
        <taxon>Plagiorchiida</taxon>
        <taxon>Echinostomata</taxon>
        <taxon>Echinostomatoidea</taxon>
        <taxon>Echinostomatidae</taxon>
        <taxon>Echinostoma</taxon>
    </lineage>
</organism>
<evidence type="ECO:0000256" key="1">
    <source>
        <dbReference type="ARBA" id="ARBA00004123"/>
    </source>
</evidence>
<dbReference type="Proteomes" id="UP000272942">
    <property type="component" value="Unassembled WGS sequence"/>
</dbReference>
<keyword evidence="9" id="KW-1185">Reference proteome</keyword>
<dbReference type="GO" id="GO:0000981">
    <property type="term" value="F:DNA-binding transcription factor activity, RNA polymerase II-specific"/>
    <property type="evidence" value="ECO:0007669"/>
    <property type="project" value="InterPro"/>
</dbReference>
<protein>
    <submittedName>
        <fullName evidence="10">Homeobox domain-containing protein</fullName>
    </submittedName>
</protein>